<dbReference type="SUPFAM" id="SSF101278">
    <property type="entry name" value="N-terminal domain of adenylylcyclase associated protein, CAP"/>
    <property type="match status" value="1"/>
</dbReference>
<dbReference type="InterPro" id="IPR006599">
    <property type="entry name" value="CARP_motif"/>
</dbReference>
<evidence type="ECO:0000256" key="2">
    <source>
        <dbReference type="ARBA" id="ARBA00007659"/>
    </source>
</evidence>
<dbReference type="GO" id="GO:0007015">
    <property type="term" value="P:actin filament organization"/>
    <property type="evidence" value="ECO:0007669"/>
    <property type="project" value="TreeGrafter"/>
</dbReference>
<evidence type="ECO:0000256" key="1">
    <source>
        <dbReference type="ARBA" id="ARBA00004202"/>
    </source>
</evidence>
<dbReference type="FunFam" id="1.25.40.330:FF:000001">
    <property type="entry name" value="Adenylyl cyclase-associated protein"/>
    <property type="match status" value="1"/>
</dbReference>
<dbReference type="EMBL" id="CACRXK020001149">
    <property type="protein sequence ID" value="CAB3987278.1"/>
    <property type="molecule type" value="Genomic_DNA"/>
</dbReference>
<organism evidence="6 7">
    <name type="scientific">Paramuricea clavata</name>
    <name type="common">Red gorgonian</name>
    <name type="synonym">Violescent sea-whip</name>
    <dbReference type="NCBI Taxonomy" id="317549"/>
    <lineage>
        <taxon>Eukaryota</taxon>
        <taxon>Metazoa</taxon>
        <taxon>Cnidaria</taxon>
        <taxon>Anthozoa</taxon>
        <taxon>Octocorallia</taxon>
        <taxon>Malacalcyonacea</taxon>
        <taxon>Plexauridae</taxon>
        <taxon>Paramuricea</taxon>
    </lineage>
</organism>
<evidence type="ECO:0000313" key="6">
    <source>
        <dbReference type="EMBL" id="CAB3987278.1"/>
    </source>
</evidence>
<dbReference type="PANTHER" id="PTHR10652:SF0">
    <property type="entry name" value="ADENYLYL CYCLASE-ASSOCIATED PROTEIN"/>
    <property type="match status" value="1"/>
</dbReference>
<gene>
    <name evidence="6" type="ORF">PACLA_8A028190</name>
</gene>
<dbReference type="GO" id="GO:0005886">
    <property type="term" value="C:plasma membrane"/>
    <property type="evidence" value="ECO:0007669"/>
    <property type="project" value="UniProtKB-SubCell"/>
</dbReference>
<dbReference type="SUPFAM" id="SSF69340">
    <property type="entry name" value="C-terminal domain of adenylylcyclase associated protein"/>
    <property type="match status" value="1"/>
</dbReference>
<feature type="region of interest" description="Disordered" evidence="5">
    <location>
        <begin position="260"/>
        <end position="301"/>
    </location>
</feature>
<feature type="compositionally biased region" description="Pro residues" evidence="5">
    <location>
        <begin position="268"/>
        <end position="285"/>
    </location>
</feature>
<proteinExistence type="inferred from homology"/>
<keyword evidence="7" id="KW-1185">Reference proteome</keyword>
<dbReference type="InterPro" id="IPR036222">
    <property type="entry name" value="CAP_N_sf"/>
</dbReference>
<dbReference type="InterPro" id="IPR001837">
    <property type="entry name" value="Adenylate_cyclase-assoc_CAP"/>
</dbReference>
<reference evidence="6" key="1">
    <citation type="submission" date="2020-04" db="EMBL/GenBank/DDBJ databases">
        <authorList>
            <person name="Alioto T."/>
            <person name="Alioto T."/>
            <person name="Gomez Garrido J."/>
        </authorList>
    </citation>
    <scope>NUCLEOTIDE SEQUENCE</scope>
    <source>
        <strain evidence="6">A484AB</strain>
    </source>
</reference>
<evidence type="ECO:0000256" key="5">
    <source>
        <dbReference type="SAM" id="MobiDB-lite"/>
    </source>
</evidence>
<accession>A0A6S7G5R5</accession>
<dbReference type="GO" id="GO:0000902">
    <property type="term" value="P:cell morphogenesis"/>
    <property type="evidence" value="ECO:0007669"/>
    <property type="project" value="TreeGrafter"/>
</dbReference>
<dbReference type="Pfam" id="PF21938">
    <property type="entry name" value="CAP_N"/>
    <property type="match status" value="1"/>
</dbReference>
<dbReference type="Pfam" id="PF08603">
    <property type="entry name" value="CAP_C"/>
    <property type="match status" value="1"/>
</dbReference>
<dbReference type="OrthoDB" id="1601at2759"/>
<dbReference type="FunFam" id="2.160.20.70:FF:000001">
    <property type="entry name" value="Adenylyl cyclase-associated protein"/>
    <property type="match status" value="1"/>
</dbReference>
<dbReference type="Gene3D" id="1.25.40.330">
    <property type="entry name" value="Adenylate cyclase-associated CAP, N-terminal domain"/>
    <property type="match status" value="1"/>
</dbReference>
<dbReference type="SMART" id="SM00673">
    <property type="entry name" value="CARP"/>
    <property type="match status" value="2"/>
</dbReference>
<dbReference type="PROSITE" id="PS51329">
    <property type="entry name" value="C_CAP_COFACTOR_C"/>
    <property type="match status" value="1"/>
</dbReference>
<dbReference type="GO" id="GO:0008179">
    <property type="term" value="F:adenylate cyclase binding"/>
    <property type="evidence" value="ECO:0007669"/>
    <property type="project" value="TreeGrafter"/>
</dbReference>
<dbReference type="GO" id="GO:0019933">
    <property type="term" value="P:cAMP-mediated signaling"/>
    <property type="evidence" value="ECO:0007669"/>
    <property type="project" value="TreeGrafter"/>
</dbReference>
<dbReference type="InterPro" id="IPR053950">
    <property type="entry name" value="CAP_N"/>
</dbReference>
<evidence type="ECO:0000256" key="4">
    <source>
        <dbReference type="ARBA" id="ARBA00023136"/>
    </source>
</evidence>
<dbReference type="InterPro" id="IPR017901">
    <property type="entry name" value="C-CAP_CF_C-like"/>
</dbReference>
<dbReference type="InterPro" id="IPR016098">
    <property type="entry name" value="CAP/MinC_C"/>
</dbReference>
<dbReference type="InterPro" id="IPR013912">
    <property type="entry name" value="Adenylate_cyclase-assoc_CAP_C"/>
</dbReference>
<feature type="compositionally biased region" description="Low complexity" evidence="5">
    <location>
        <begin position="342"/>
        <end position="353"/>
    </location>
</feature>
<keyword evidence="4" id="KW-0472">Membrane</keyword>
<comment type="subcellular location">
    <subcellularLocation>
        <location evidence="1">Cell membrane</location>
        <topology evidence="1">Peripheral membrane protein</topology>
    </subcellularLocation>
</comment>
<dbReference type="InterPro" id="IPR036223">
    <property type="entry name" value="CAP_C_sf"/>
</dbReference>
<dbReference type="GO" id="GO:0005737">
    <property type="term" value="C:cytoplasm"/>
    <property type="evidence" value="ECO:0007669"/>
    <property type="project" value="TreeGrafter"/>
</dbReference>
<dbReference type="Gene3D" id="2.160.20.70">
    <property type="match status" value="1"/>
</dbReference>
<feature type="region of interest" description="Disordered" evidence="5">
    <location>
        <begin position="319"/>
        <end position="377"/>
    </location>
</feature>
<dbReference type="PROSITE" id="PS01089">
    <property type="entry name" value="CAP_2"/>
    <property type="match status" value="1"/>
</dbReference>
<keyword evidence="3" id="KW-1003">Cell membrane</keyword>
<comment type="caution">
    <text evidence="6">The sequence shown here is derived from an EMBL/GenBank/DDBJ whole genome shotgun (WGS) entry which is preliminary data.</text>
</comment>
<dbReference type="AlphaFoldDB" id="A0A6S7G5R5"/>
<protein>
    <submittedName>
        <fullName evidence="6">Adenylyl cyclase-associated 1</fullName>
    </submittedName>
</protein>
<sequence>MAAALEDLVLRLEAVTNKLECLVKNTNICEIEKQDIVLEITEKSDDNSKNSEQNVSELLDAACPFLKFLAVLIDTPGPYFLVHFLTQFFFIMAGISVTAFDEIYNDKIAAYLELSAKIGGDVNTQAQLVKKAFAALRQLLCTAESSAKPSDASLPTVLKPLADCIGEISNFRDQNRKSELFNHLSTVSEAIGALGWVSVSPTPGPFVKEMADAGQFYGNRVLKEYKEKDQDHVNWVKSYQGIWTVMIAYIKQHHTTGLTWNAKGGSAPAPPPPGGAPPPPPPVQAPAPVTSGGGGDASGRSALLDALSKGADVTAGLKKVTNDMKTHKNPALRGSSKVPATSGPAKSGSKSSAYTPKPFQASRTGGAVTRPVSMKKPPKKELLGQKKWIVENFENDRNIVIDQTNLKQTVYIYNCKDCTIIIKGKLNTVTLDSCKKTAVVVDDLIAGLEFVNCQSVQAQVNGEIPLVSIDKTDGIQVYLSAKSKQAEIVTAKSSEMNILVPTDSGDFNEYALPEQYKSTWNGKGFTTVPTEST</sequence>
<dbReference type="PANTHER" id="PTHR10652">
    <property type="entry name" value="ADENYLYL CYCLASE-ASSOCIATED PROTEIN"/>
    <property type="match status" value="1"/>
</dbReference>
<comment type="similarity">
    <text evidence="2">Belongs to the CAP family.</text>
</comment>
<dbReference type="Proteomes" id="UP001152795">
    <property type="component" value="Unassembled WGS sequence"/>
</dbReference>
<evidence type="ECO:0000256" key="3">
    <source>
        <dbReference type="ARBA" id="ARBA00022475"/>
    </source>
</evidence>
<name>A0A6S7G5R5_PARCT</name>
<dbReference type="GO" id="GO:0003779">
    <property type="term" value="F:actin binding"/>
    <property type="evidence" value="ECO:0007669"/>
    <property type="project" value="InterPro"/>
</dbReference>
<dbReference type="InterPro" id="IPR028417">
    <property type="entry name" value="CAP_CS_C"/>
</dbReference>
<evidence type="ECO:0000313" key="7">
    <source>
        <dbReference type="Proteomes" id="UP001152795"/>
    </source>
</evidence>